<evidence type="ECO:0000256" key="4">
    <source>
        <dbReference type="ARBA" id="ARBA00055538"/>
    </source>
</evidence>
<feature type="domain" description="Solute-binding protein family 3/N-terminal" evidence="6">
    <location>
        <begin position="44"/>
        <end position="257"/>
    </location>
</feature>
<dbReference type="Pfam" id="PF09084">
    <property type="entry name" value="NMT1"/>
    <property type="match status" value="1"/>
</dbReference>
<keyword evidence="3" id="KW-0732">Signal</keyword>
<evidence type="ECO:0000259" key="6">
    <source>
        <dbReference type="SMART" id="SM00062"/>
    </source>
</evidence>
<dbReference type="InterPro" id="IPR001638">
    <property type="entry name" value="Solute-binding_3/MltF_N"/>
</dbReference>
<name>A0A1X0N3W3_9PSED</name>
<accession>A0A1X0N3W3</accession>
<dbReference type="Proteomes" id="UP000192815">
    <property type="component" value="Unassembled WGS sequence"/>
</dbReference>
<dbReference type="CDD" id="cd13558">
    <property type="entry name" value="PBP2_SsuA_like_2"/>
    <property type="match status" value="1"/>
</dbReference>
<evidence type="ECO:0000256" key="3">
    <source>
        <dbReference type="ARBA" id="ARBA00022729"/>
    </source>
</evidence>
<dbReference type="PANTHER" id="PTHR30024">
    <property type="entry name" value="ALIPHATIC SULFONATES-BINDING PROTEIN-RELATED"/>
    <property type="match status" value="1"/>
</dbReference>
<keyword evidence="8" id="KW-1185">Reference proteome</keyword>
<dbReference type="STRING" id="1958950.BZK31_17350"/>
<dbReference type="PROSITE" id="PS51318">
    <property type="entry name" value="TAT"/>
    <property type="match status" value="1"/>
</dbReference>
<dbReference type="SMART" id="SM00062">
    <property type="entry name" value="PBPb"/>
    <property type="match status" value="1"/>
</dbReference>
<comment type="function">
    <text evidence="4">Part of a binding-protein-dependent transport system for aliphatic sulfonates. Putative binding protein.</text>
</comment>
<evidence type="ECO:0000313" key="7">
    <source>
        <dbReference type="EMBL" id="ORC57918.1"/>
    </source>
</evidence>
<dbReference type="FunFam" id="3.40.190.10:FF:000050">
    <property type="entry name" value="Sulfonate ABC transporter substrate-binding protein"/>
    <property type="match status" value="1"/>
</dbReference>
<dbReference type="PANTHER" id="PTHR30024:SF48">
    <property type="entry name" value="ABC TRANSPORTER SUBSTRATE-BINDING PROTEIN"/>
    <property type="match status" value="1"/>
</dbReference>
<gene>
    <name evidence="7" type="ORF">BZK31_17350</name>
</gene>
<evidence type="ECO:0000313" key="8">
    <source>
        <dbReference type="Proteomes" id="UP000192815"/>
    </source>
</evidence>
<dbReference type="Gene3D" id="3.40.190.10">
    <property type="entry name" value="Periplasmic binding protein-like II"/>
    <property type="match status" value="2"/>
</dbReference>
<comment type="caution">
    <text evidence="7">The sequence shown here is derived from an EMBL/GenBank/DDBJ whole genome shotgun (WGS) entry which is preliminary data.</text>
</comment>
<dbReference type="InterPro" id="IPR006311">
    <property type="entry name" value="TAT_signal"/>
</dbReference>
<keyword evidence="2" id="KW-0813">Transport</keyword>
<evidence type="ECO:0000256" key="2">
    <source>
        <dbReference type="ARBA" id="ARBA00022448"/>
    </source>
</evidence>
<reference evidence="8" key="1">
    <citation type="submission" date="2017-02" db="EMBL/GenBank/DDBJ databases">
        <title>Pseudomonas floridae sp. nov., a novel pathogenic bacterial species isolated from tomato.</title>
        <authorList>
            <person name="Timilsina S."/>
            <person name="Vallad G.E."/>
            <person name="Jones J.B."/>
        </authorList>
    </citation>
    <scope>NUCLEOTIDE SEQUENCE [LARGE SCALE GENOMIC DNA]</scope>
    <source>
        <strain evidence="8">GEV388</strain>
    </source>
</reference>
<dbReference type="SUPFAM" id="SSF53850">
    <property type="entry name" value="Periplasmic binding protein-like II"/>
    <property type="match status" value="1"/>
</dbReference>
<dbReference type="RefSeq" id="WP_083184176.1">
    <property type="nucleotide sequence ID" value="NZ_CBCRZR010000008.1"/>
</dbReference>
<organism evidence="7 8">
    <name type="scientific">Pseudomonas floridensis</name>
    <dbReference type="NCBI Taxonomy" id="1958950"/>
    <lineage>
        <taxon>Bacteria</taxon>
        <taxon>Pseudomonadati</taxon>
        <taxon>Pseudomonadota</taxon>
        <taxon>Gammaproteobacteria</taxon>
        <taxon>Pseudomonadales</taxon>
        <taxon>Pseudomonadaceae</taxon>
        <taxon>Pseudomonas</taxon>
    </lineage>
</organism>
<sequence>MSKTPHNGLFNRRRFLTASAVTLGAATLGMTPRLFASDPLADLTLQVATYRGGDANFNEDAGNDKRPYKVQFSEFPGGNLIVEALASGSIDIGSMSEIPPVFSIQSHRQPKLIAVMEGDVNNQVFLIPKASRIESVAELRGKRVGYVKATTAHYFLIKALKEQGLSMADVNAIALTPQDGFSAFQSGQLDAWVTYGTFIQLAKFRSGARVLKTALGYLSGNYVLAARPAALADPLRRQAITDYLARQRQTLEWINDHPAQWAQKSGKLLGIDPAVFADQIENRSQPWKLRAIDDQAIASQQEVADVFFEAGVLSERIDVSPLWDRQFELA</sequence>
<evidence type="ECO:0000256" key="1">
    <source>
        <dbReference type="ARBA" id="ARBA00010742"/>
    </source>
</evidence>
<dbReference type="OrthoDB" id="286202at2"/>
<protein>
    <recommendedName>
        <fullName evidence="5">Putative aliphatic sulfonates-binding protein</fullName>
    </recommendedName>
</protein>
<dbReference type="EMBL" id="MUIO01000071">
    <property type="protein sequence ID" value="ORC57918.1"/>
    <property type="molecule type" value="Genomic_DNA"/>
</dbReference>
<dbReference type="AlphaFoldDB" id="A0A1X0N3W3"/>
<proteinExistence type="inferred from homology"/>
<comment type="similarity">
    <text evidence="1">Belongs to the bacterial solute-binding protein SsuA/TauA family.</text>
</comment>
<dbReference type="InterPro" id="IPR015168">
    <property type="entry name" value="SsuA/THI5"/>
</dbReference>
<evidence type="ECO:0000256" key="5">
    <source>
        <dbReference type="ARBA" id="ARBA00070228"/>
    </source>
</evidence>